<dbReference type="PANTHER" id="PTHR32309">
    <property type="entry name" value="TYROSINE-PROTEIN KINASE"/>
    <property type="match status" value="1"/>
</dbReference>
<feature type="transmembrane region" description="Helical" evidence="2">
    <location>
        <begin position="53"/>
        <end position="76"/>
    </location>
</feature>
<comment type="caution">
    <text evidence="3">The sequence shown here is derived from an EMBL/GenBank/DDBJ whole genome shotgun (WGS) entry which is preliminary data.</text>
</comment>
<proteinExistence type="predicted"/>
<reference evidence="3 4" key="1">
    <citation type="submission" date="2016-09" db="EMBL/GenBank/DDBJ databases">
        <title>Rhizobium oryziradicis sp. nov., isolated from the root of rice.</title>
        <authorList>
            <person name="Zhao J."/>
            <person name="Zhang X."/>
        </authorList>
    </citation>
    <scope>NUCLEOTIDE SEQUENCE [LARGE SCALE GENOMIC DNA]</scope>
    <source>
        <strain evidence="3 4">N19</strain>
    </source>
</reference>
<keyword evidence="4" id="KW-1185">Reference proteome</keyword>
<feature type="coiled-coil region" evidence="1">
    <location>
        <begin position="228"/>
        <end position="255"/>
    </location>
</feature>
<dbReference type="RefSeq" id="WP_139317336.1">
    <property type="nucleotide sequence ID" value="NZ_MKIM01000014.1"/>
</dbReference>
<evidence type="ECO:0000256" key="2">
    <source>
        <dbReference type="SAM" id="Phobius"/>
    </source>
</evidence>
<keyword evidence="2" id="KW-0812">Transmembrane</keyword>
<protein>
    <submittedName>
        <fullName evidence="3">Capsule biosynthesis protein</fullName>
    </submittedName>
</protein>
<keyword evidence="2" id="KW-0472">Membrane</keyword>
<dbReference type="PANTHER" id="PTHR32309:SF13">
    <property type="entry name" value="FERRIC ENTEROBACTIN TRANSPORT PROTEIN FEPE"/>
    <property type="match status" value="1"/>
</dbReference>
<evidence type="ECO:0000313" key="4">
    <source>
        <dbReference type="Proteomes" id="UP000186894"/>
    </source>
</evidence>
<name>A0A1Q8ZY39_9HYPH</name>
<keyword evidence="2" id="KW-1133">Transmembrane helix</keyword>
<dbReference type="GO" id="GO:0005886">
    <property type="term" value="C:plasma membrane"/>
    <property type="evidence" value="ECO:0007669"/>
    <property type="project" value="TreeGrafter"/>
</dbReference>
<accession>A0A1Q8ZY39</accession>
<gene>
    <name evidence="3" type="ORF">BJF95_14485</name>
</gene>
<dbReference type="Proteomes" id="UP000186894">
    <property type="component" value="Unassembled WGS sequence"/>
</dbReference>
<keyword evidence="1" id="KW-0175">Coiled coil</keyword>
<organism evidence="3 4">
    <name type="scientific">Rhizobium oryziradicis</name>
    <dbReference type="NCBI Taxonomy" id="1867956"/>
    <lineage>
        <taxon>Bacteria</taxon>
        <taxon>Pseudomonadati</taxon>
        <taxon>Pseudomonadota</taxon>
        <taxon>Alphaproteobacteria</taxon>
        <taxon>Hyphomicrobiales</taxon>
        <taxon>Rhizobiaceae</taxon>
        <taxon>Rhizobium/Agrobacterium group</taxon>
        <taxon>Rhizobium</taxon>
    </lineage>
</organism>
<evidence type="ECO:0000313" key="3">
    <source>
        <dbReference type="EMBL" id="OLP47023.1"/>
    </source>
</evidence>
<dbReference type="InterPro" id="IPR050445">
    <property type="entry name" value="Bact_polysacc_biosynth/exp"/>
</dbReference>
<dbReference type="AlphaFoldDB" id="A0A1Q8ZY39"/>
<evidence type="ECO:0000256" key="1">
    <source>
        <dbReference type="SAM" id="Coils"/>
    </source>
</evidence>
<dbReference type="EMBL" id="MKIM01000014">
    <property type="protein sequence ID" value="OLP47023.1"/>
    <property type="molecule type" value="Genomic_DNA"/>
</dbReference>
<dbReference type="STRING" id="1867956.BJF95_14485"/>
<feature type="coiled-coil region" evidence="1">
    <location>
        <begin position="293"/>
        <end position="320"/>
    </location>
</feature>
<dbReference type="OrthoDB" id="7800844at2"/>
<dbReference type="GO" id="GO:0004713">
    <property type="term" value="F:protein tyrosine kinase activity"/>
    <property type="evidence" value="ECO:0007669"/>
    <property type="project" value="TreeGrafter"/>
</dbReference>
<sequence length="360" mass="39698">MSDSDGLGVKNGRAIAARLSVAARKLRFSTSKRSDLYAAVGLRPRLMDRVFKAAFIIATIFLLIMPIIISTLYFGFIASDQFESETRFTVRPSSPALGTDQVGNVAGMPGVELFQDTQIVMNFISSREIIDVLKKRLDFHTLLGGPHVDWVARLPSDATEEDLLRHWNRMVSVSVTPSSGIITLKVRAFSPEDAQSLAKDIVKAAETVVNNVNDRIWRDVTATAQHNLDHASVELQAAREKLAQAQNNNGVLTVEGSSDVITNLISSVEGDLLKLQQRYQTQSSMVSKTAPQMRVLQREIDSKQSQLDDLKQRLAGQQGETKNLASISQDLSQLQLAQSLAQQQFAAAVKSFEQIQFVSK</sequence>
<feature type="non-terminal residue" evidence="3">
    <location>
        <position position="360"/>
    </location>
</feature>